<dbReference type="GO" id="GO:0016020">
    <property type="term" value="C:membrane"/>
    <property type="evidence" value="ECO:0007669"/>
    <property type="project" value="GOC"/>
</dbReference>
<dbReference type="Gene3D" id="3.60.21.10">
    <property type="match status" value="1"/>
</dbReference>
<evidence type="ECO:0000259" key="3">
    <source>
        <dbReference type="Pfam" id="PF00149"/>
    </source>
</evidence>
<dbReference type="PANTHER" id="PTHR31302:SF31">
    <property type="entry name" value="PHOSPHODIESTERASE YAEI"/>
    <property type="match status" value="1"/>
</dbReference>
<dbReference type="Pfam" id="PF00149">
    <property type="entry name" value="Metallophos"/>
    <property type="match status" value="1"/>
</dbReference>
<dbReference type="GO" id="GO:0008758">
    <property type="term" value="F:UDP-2,3-diacylglucosamine hydrolase activity"/>
    <property type="evidence" value="ECO:0007669"/>
    <property type="project" value="TreeGrafter"/>
</dbReference>
<gene>
    <name evidence="4" type="ORF">BAA01_12480</name>
</gene>
<dbReference type="SUPFAM" id="SSF56300">
    <property type="entry name" value="Metallo-dependent phosphatases"/>
    <property type="match status" value="1"/>
</dbReference>
<name>A0A1Y3PQL9_9BACI</name>
<dbReference type="InterPro" id="IPR029052">
    <property type="entry name" value="Metallo-depent_PP-like"/>
</dbReference>
<keyword evidence="1" id="KW-0479">Metal-binding</keyword>
<dbReference type="AlphaFoldDB" id="A0A1Y3PQL9"/>
<dbReference type="InterPro" id="IPR051158">
    <property type="entry name" value="Metallophosphoesterase_sf"/>
</dbReference>
<feature type="domain" description="Calcineurin-like phosphoesterase" evidence="3">
    <location>
        <begin position="50"/>
        <end position="215"/>
    </location>
</feature>
<dbReference type="PANTHER" id="PTHR31302">
    <property type="entry name" value="TRANSMEMBRANE PROTEIN WITH METALLOPHOSPHOESTERASE DOMAIN-RELATED"/>
    <property type="match status" value="1"/>
</dbReference>
<dbReference type="GO" id="GO:0009245">
    <property type="term" value="P:lipid A biosynthetic process"/>
    <property type="evidence" value="ECO:0007669"/>
    <property type="project" value="TreeGrafter"/>
</dbReference>
<sequence length="287" mass="32882">MVFGIIGTLLLAGLLVYLYAHRATYRPHVKQLTIPVTKKQDMPDFHENRLRILHLTDLHMERISISPERLKKQIQDRPVDMIAMTGDFLDRVESIAKLRGYLKVLQDLKPSLGIYAVLGNHDYVLQGEDFAKLLTVFEEMGVVLLRNENRRIVCGDKVLSVIGIDDAYTGHDDVEQAFEGVDPQDICLVLSHDPHVVLKMESYPYDYLLSGHFHGGQIHWPRPYHLSKMGPLPQLNIIKGLHYYRNRPFYISEGLGQTGINIRLRSRPEITFHHLVGIGVSRTGRFK</sequence>
<dbReference type="Proteomes" id="UP000196475">
    <property type="component" value="Unassembled WGS sequence"/>
</dbReference>
<comment type="caution">
    <text evidence="4">The sequence shown here is derived from an EMBL/GenBank/DDBJ whole genome shotgun (WGS) entry which is preliminary data.</text>
</comment>
<evidence type="ECO:0000256" key="2">
    <source>
        <dbReference type="ARBA" id="ARBA00022801"/>
    </source>
</evidence>
<evidence type="ECO:0000313" key="4">
    <source>
        <dbReference type="EMBL" id="OUM87428.1"/>
    </source>
</evidence>
<protein>
    <recommendedName>
        <fullName evidence="3">Calcineurin-like phosphoesterase domain-containing protein</fullName>
    </recommendedName>
</protein>
<proteinExistence type="predicted"/>
<dbReference type="InterPro" id="IPR004843">
    <property type="entry name" value="Calcineurin-like_PHP"/>
</dbReference>
<organism evidence="4 5">
    <name type="scientific">Bacillus thermozeamaize</name>
    <dbReference type="NCBI Taxonomy" id="230954"/>
    <lineage>
        <taxon>Bacteria</taxon>
        <taxon>Bacillati</taxon>
        <taxon>Bacillota</taxon>
        <taxon>Bacilli</taxon>
        <taxon>Bacillales</taxon>
        <taxon>Bacillaceae</taxon>
        <taxon>Bacillus</taxon>
    </lineage>
</organism>
<dbReference type="GO" id="GO:0046872">
    <property type="term" value="F:metal ion binding"/>
    <property type="evidence" value="ECO:0007669"/>
    <property type="project" value="UniProtKB-KW"/>
</dbReference>
<dbReference type="EMBL" id="LZRT01000075">
    <property type="protein sequence ID" value="OUM87428.1"/>
    <property type="molecule type" value="Genomic_DNA"/>
</dbReference>
<keyword evidence="2" id="KW-0378">Hydrolase</keyword>
<evidence type="ECO:0000313" key="5">
    <source>
        <dbReference type="Proteomes" id="UP000196475"/>
    </source>
</evidence>
<evidence type="ECO:0000256" key="1">
    <source>
        <dbReference type="ARBA" id="ARBA00022723"/>
    </source>
</evidence>
<reference evidence="5" key="1">
    <citation type="submission" date="2016-06" db="EMBL/GenBank/DDBJ databases">
        <authorList>
            <person name="Nascimento L."/>
            <person name="Pereira R.V."/>
            <person name="Martins L.F."/>
            <person name="Quaggio R.B."/>
            <person name="Silva A.M."/>
            <person name="Setubal J.C."/>
        </authorList>
    </citation>
    <scope>NUCLEOTIDE SEQUENCE [LARGE SCALE GENOMIC DNA]</scope>
</reference>
<accession>A0A1Y3PQL9</accession>